<comment type="caution">
    <text evidence="1">The sequence shown here is derived from an EMBL/GenBank/DDBJ whole genome shotgun (WGS) entry which is preliminary data.</text>
</comment>
<accession>A0A8X6UF12</accession>
<dbReference type="InterPro" id="IPR052709">
    <property type="entry name" value="Transposase-MT_Hybrid"/>
</dbReference>
<gene>
    <name evidence="1" type="primary">B7P43_G01287</name>
    <name evidence="1" type="ORF">NPIL_606871</name>
</gene>
<dbReference type="PANTHER" id="PTHR46060">
    <property type="entry name" value="MARINER MOS1 TRANSPOSASE-LIKE PROTEIN"/>
    <property type="match status" value="1"/>
</dbReference>
<dbReference type="OrthoDB" id="10033972at2759"/>
<organism evidence="1 2">
    <name type="scientific">Nephila pilipes</name>
    <name type="common">Giant wood spider</name>
    <name type="synonym">Nephila maculata</name>
    <dbReference type="NCBI Taxonomy" id="299642"/>
    <lineage>
        <taxon>Eukaryota</taxon>
        <taxon>Metazoa</taxon>
        <taxon>Ecdysozoa</taxon>
        <taxon>Arthropoda</taxon>
        <taxon>Chelicerata</taxon>
        <taxon>Arachnida</taxon>
        <taxon>Araneae</taxon>
        <taxon>Araneomorphae</taxon>
        <taxon>Entelegynae</taxon>
        <taxon>Araneoidea</taxon>
        <taxon>Nephilidae</taxon>
        <taxon>Nephila</taxon>
    </lineage>
</organism>
<sequence length="132" mass="14783">MGVTQIKEWFNRFKDGRTSAESEQRCGKPQTARSAANVERVRNLVMADRRLTVEIAEEVGVSKDSAHAILREVLNMNRVAAKFVPKLLSPEQKDLRFDVAQDLLDTANTDPGFLNTVISGDESWVYGDSDNK</sequence>
<dbReference type="AlphaFoldDB" id="A0A8X6UF12"/>
<dbReference type="Proteomes" id="UP000887013">
    <property type="component" value="Unassembled WGS sequence"/>
</dbReference>
<dbReference type="GO" id="GO:0003676">
    <property type="term" value="F:nucleic acid binding"/>
    <property type="evidence" value="ECO:0007669"/>
    <property type="project" value="InterPro"/>
</dbReference>
<dbReference type="InterPro" id="IPR036397">
    <property type="entry name" value="RNaseH_sf"/>
</dbReference>
<evidence type="ECO:0000313" key="2">
    <source>
        <dbReference type="Proteomes" id="UP000887013"/>
    </source>
</evidence>
<name>A0A8X6UF12_NEPPI</name>
<dbReference type="PANTHER" id="PTHR46060:SF1">
    <property type="entry name" value="MARINER MOS1 TRANSPOSASE-LIKE PROTEIN"/>
    <property type="match status" value="1"/>
</dbReference>
<proteinExistence type="predicted"/>
<dbReference type="EMBL" id="BMAW01125486">
    <property type="protein sequence ID" value="GFU12606.1"/>
    <property type="molecule type" value="Genomic_DNA"/>
</dbReference>
<evidence type="ECO:0000313" key="1">
    <source>
        <dbReference type="EMBL" id="GFU12606.1"/>
    </source>
</evidence>
<reference evidence="1" key="1">
    <citation type="submission" date="2020-08" db="EMBL/GenBank/DDBJ databases">
        <title>Multicomponent nature underlies the extraordinary mechanical properties of spider dragline silk.</title>
        <authorList>
            <person name="Kono N."/>
            <person name="Nakamura H."/>
            <person name="Mori M."/>
            <person name="Yoshida Y."/>
            <person name="Ohtoshi R."/>
            <person name="Malay A.D."/>
            <person name="Moran D.A.P."/>
            <person name="Tomita M."/>
            <person name="Numata K."/>
            <person name="Arakawa K."/>
        </authorList>
    </citation>
    <scope>NUCLEOTIDE SEQUENCE</scope>
</reference>
<keyword evidence="2" id="KW-1185">Reference proteome</keyword>
<dbReference type="Gene3D" id="3.30.420.10">
    <property type="entry name" value="Ribonuclease H-like superfamily/Ribonuclease H"/>
    <property type="match status" value="1"/>
</dbReference>
<protein>
    <submittedName>
        <fullName evidence="1">HTH_48 domain-containing protein</fullName>
    </submittedName>
</protein>